<dbReference type="PRINTS" id="PR00419">
    <property type="entry name" value="ADXRDTASE"/>
</dbReference>
<dbReference type="Pfam" id="PF01593">
    <property type="entry name" value="Amino_oxidase"/>
    <property type="match status" value="1"/>
</dbReference>
<gene>
    <name evidence="2" type="ORF">CLV63_13336</name>
</gene>
<dbReference type="PANTHER" id="PTHR42923:SF17">
    <property type="entry name" value="AMINE OXIDASE DOMAIN-CONTAINING PROTEIN"/>
    <property type="match status" value="1"/>
</dbReference>
<sequence>MRGTRARPGGRSIAVVGSGVSGLAAAHVLQRAGDDVTLFEADTRLGGHAHTHDVADTDGAPLGVDSGFIVHNRRTYPLLVRLFDELGVETRPCGMSLSVSCAGCGLEYAGARGVRGLFATPRNLAKPAYLRMLSEIPRFHRAARALLADAAPGAGAVALGTFVRDGGYSAYFTAHFITPLVAAVWSCPPETAMAYPARSLFAFLANHGMLSVGGSPQWYTVAGGSRSYVDRVAKNLTAVRTGTPVESLRRAAGGVRIDAGGARHRFDGAVVATHADQALRLLHRPTTAEREVLGAFRYSRNTAVLHTDPGGLPRARSARAAWNYRMARCSDTADAVRVSYDMNRLQGLDARRDFVVSLNAADEVRPEHVLAAMTYEHPVYTAESLSAQRRLPELGDGVLAFAGAHHGWGFHEDGCRSGVAAARALGADW</sequence>
<feature type="domain" description="Amine oxidase" evidence="1">
    <location>
        <begin position="20"/>
        <end position="300"/>
    </location>
</feature>
<dbReference type="OrthoDB" id="20837at2"/>
<keyword evidence="3" id="KW-1185">Reference proteome</keyword>
<proteinExistence type="predicted"/>
<dbReference type="AlphaFoldDB" id="A0A2P8CPN7"/>
<evidence type="ECO:0000313" key="2">
    <source>
        <dbReference type="EMBL" id="PSK86919.1"/>
    </source>
</evidence>
<dbReference type="InterPro" id="IPR002937">
    <property type="entry name" value="Amino_oxidase"/>
</dbReference>
<comment type="caution">
    <text evidence="2">The sequence shown here is derived from an EMBL/GenBank/DDBJ whole genome shotgun (WGS) entry which is preliminary data.</text>
</comment>
<dbReference type="RefSeq" id="WP_106586648.1">
    <property type="nucleotide sequence ID" value="NZ_PYGA01000033.1"/>
</dbReference>
<reference evidence="2 3" key="1">
    <citation type="submission" date="2018-03" db="EMBL/GenBank/DDBJ databases">
        <title>Genomic Encyclopedia of Archaeal and Bacterial Type Strains, Phase II (KMG-II): from individual species to whole genera.</title>
        <authorList>
            <person name="Goeker M."/>
        </authorList>
    </citation>
    <scope>NUCLEOTIDE SEQUENCE [LARGE SCALE GENOMIC DNA]</scope>
    <source>
        <strain evidence="2 3">DSM 45312</strain>
    </source>
</reference>
<dbReference type="InterPro" id="IPR036188">
    <property type="entry name" value="FAD/NAD-bd_sf"/>
</dbReference>
<evidence type="ECO:0000259" key="1">
    <source>
        <dbReference type="Pfam" id="PF01593"/>
    </source>
</evidence>
<dbReference type="Gene3D" id="3.50.50.60">
    <property type="entry name" value="FAD/NAD(P)-binding domain"/>
    <property type="match status" value="1"/>
</dbReference>
<dbReference type="PANTHER" id="PTHR42923">
    <property type="entry name" value="PROTOPORPHYRINOGEN OXIDASE"/>
    <property type="match status" value="1"/>
</dbReference>
<dbReference type="GO" id="GO:0016491">
    <property type="term" value="F:oxidoreductase activity"/>
    <property type="evidence" value="ECO:0007669"/>
    <property type="project" value="InterPro"/>
</dbReference>
<protein>
    <submittedName>
        <fullName evidence="2">Putative NAD/FAD-binding protein</fullName>
    </submittedName>
</protein>
<evidence type="ECO:0000313" key="3">
    <source>
        <dbReference type="Proteomes" id="UP000240542"/>
    </source>
</evidence>
<dbReference type="Proteomes" id="UP000240542">
    <property type="component" value="Unassembled WGS sequence"/>
</dbReference>
<dbReference type="EMBL" id="PYGA01000033">
    <property type="protein sequence ID" value="PSK86919.1"/>
    <property type="molecule type" value="Genomic_DNA"/>
</dbReference>
<accession>A0A2P8CPN7</accession>
<name>A0A2P8CPN7_9ACTN</name>
<organism evidence="2 3">
    <name type="scientific">Murinocardiopsis flavida</name>
    <dbReference type="NCBI Taxonomy" id="645275"/>
    <lineage>
        <taxon>Bacteria</taxon>
        <taxon>Bacillati</taxon>
        <taxon>Actinomycetota</taxon>
        <taxon>Actinomycetes</taxon>
        <taxon>Streptosporangiales</taxon>
        <taxon>Nocardiopsidaceae</taxon>
        <taxon>Murinocardiopsis</taxon>
    </lineage>
</organism>
<dbReference type="InterPro" id="IPR050464">
    <property type="entry name" value="Zeta_carotene_desat/Oxidored"/>
</dbReference>
<dbReference type="SUPFAM" id="SSF51905">
    <property type="entry name" value="FAD/NAD(P)-binding domain"/>
    <property type="match status" value="1"/>
</dbReference>